<sequence>MQRAWLLAGALLVSTFASSVHAEPVERIGTTSTVASSNTVAPSPGDTTTRTAENEATIRAAFDAWRAGTGSVFDLLADDAQWTVAGGSPVSGVYTSKQDFLDRAVAPILARLATPIVPEVQHVVAQGDAVVVVWRGTARAHDGSAYTNHYAWHMELEGGRIVRVVAFLDTWALDALME</sequence>
<dbReference type="Pfam" id="PF12680">
    <property type="entry name" value="SnoaL_2"/>
    <property type="match status" value="1"/>
</dbReference>
<proteinExistence type="predicted"/>
<dbReference type="PANTHER" id="PTHR41252">
    <property type="entry name" value="BLR2505 PROTEIN"/>
    <property type="match status" value="1"/>
</dbReference>
<dbReference type="Proteomes" id="UP001156873">
    <property type="component" value="Unassembled WGS sequence"/>
</dbReference>
<reference evidence="4 5" key="1">
    <citation type="submission" date="2023-04" db="EMBL/GenBank/DDBJ databases">
        <title>Luteimonas sp. M1R5S59.</title>
        <authorList>
            <person name="Sun J.-Q."/>
        </authorList>
    </citation>
    <scope>NUCLEOTIDE SEQUENCE [LARGE SCALE GENOMIC DNA]</scope>
    <source>
        <strain evidence="4 5">M1R5S59</strain>
    </source>
</reference>
<dbReference type="RefSeq" id="WP_280577030.1">
    <property type="nucleotide sequence ID" value="NZ_JARXRO010000009.1"/>
</dbReference>
<dbReference type="InterPro" id="IPR037401">
    <property type="entry name" value="SnoaL-like"/>
</dbReference>
<evidence type="ECO:0000256" key="2">
    <source>
        <dbReference type="SAM" id="SignalP"/>
    </source>
</evidence>
<dbReference type="EMBL" id="JARXRO010000009">
    <property type="protein sequence ID" value="MDH5832854.1"/>
    <property type="molecule type" value="Genomic_DNA"/>
</dbReference>
<feature type="signal peptide" evidence="2">
    <location>
        <begin position="1"/>
        <end position="22"/>
    </location>
</feature>
<comment type="caution">
    <text evidence="4">The sequence shown here is derived from an EMBL/GenBank/DDBJ whole genome shotgun (WGS) entry which is preliminary data.</text>
</comment>
<evidence type="ECO:0000313" key="4">
    <source>
        <dbReference type="EMBL" id="MDH5832854.1"/>
    </source>
</evidence>
<keyword evidence="2" id="KW-0732">Signal</keyword>
<keyword evidence="5" id="KW-1185">Reference proteome</keyword>
<accession>A0ABT6JQ86</accession>
<dbReference type="Gene3D" id="3.10.450.50">
    <property type="match status" value="1"/>
</dbReference>
<dbReference type="SUPFAM" id="SSF54427">
    <property type="entry name" value="NTF2-like"/>
    <property type="match status" value="1"/>
</dbReference>
<feature type="compositionally biased region" description="Low complexity" evidence="1">
    <location>
        <begin position="32"/>
        <end position="43"/>
    </location>
</feature>
<feature type="region of interest" description="Disordered" evidence="1">
    <location>
        <begin position="32"/>
        <end position="51"/>
    </location>
</feature>
<feature type="chain" id="PRO_5047373508" evidence="2">
    <location>
        <begin position="23"/>
        <end position="178"/>
    </location>
</feature>
<evidence type="ECO:0000256" key="1">
    <source>
        <dbReference type="SAM" id="MobiDB-lite"/>
    </source>
</evidence>
<protein>
    <submittedName>
        <fullName evidence="4">Nuclear transport factor 2 family protein</fullName>
    </submittedName>
</protein>
<gene>
    <name evidence="4" type="ORF">QFW81_02750</name>
</gene>
<dbReference type="InterPro" id="IPR032710">
    <property type="entry name" value="NTF2-like_dom_sf"/>
</dbReference>
<evidence type="ECO:0000313" key="5">
    <source>
        <dbReference type="Proteomes" id="UP001156873"/>
    </source>
</evidence>
<evidence type="ECO:0000259" key="3">
    <source>
        <dbReference type="Pfam" id="PF12680"/>
    </source>
</evidence>
<dbReference type="PANTHER" id="PTHR41252:SF1">
    <property type="entry name" value="BLR2505 PROTEIN"/>
    <property type="match status" value="1"/>
</dbReference>
<name>A0ABT6JQ86_9GAMM</name>
<organism evidence="4 5">
    <name type="scientific">Luteimonas kalidii</name>
    <dbReference type="NCBI Taxonomy" id="3042025"/>
    <lineage>
        <taxon>Bacteria</taxon>
        <taxon>Pseudomonadati</taxon>
        <taxon>Pseudomonadota</taxon>
        <taxon>Gammaproteobacteria</taxon>
        <taxon>Lysobacterales</taxon>
        <taxon>Lysobacteraceae</taxon>
        <taxon>Luteimonas</taxon>
    </lineage>
</organism>
<feature type="domain" description="SnoaL-like" evidence="3">
    <location>
        <begin position="58"/>
        <end position="164"/>
    </location>
</feature>